<comment type="caution">
    <text evidence="2">The sequence shown here is derived from an EMBL/GenBank/DDBJ whole genome shotgun (WGS) entry which is preliminary data.</text>
</comment>
<dbReference type="Proteomes" id="UP001596406">
    <property type="component" value="Unassembled WGS sequence"/>
</dbReference>
<keyword evidence="3" id="KW-1185">Reference proteome</keyword>
<evidence type="ECO:0000313" key="2">
    <source>
        <dbReference type="EMBL" id="MFC6837616.1"/>
    </source>
</evidence>
<gene>
    <name evidence="2" type="ORF">ACFQHK_14055</name>
</gene>
<dbReference type="EMBL" id="JBHSXM010000001">
    <property type="protein sequence ID" value="MFC6837616.1"/>
    <property type="molecule type" value="Genomic_DNA"/>
</dbReference>
<keyword evidence="1" id="KW-0472">Membrane</keyword>
<keyword evidence="1" id="KW-0812">Transmembrane</keyword>
<dbReference type="RefSeq" id="WP_304449280.1">
    <property type="nucleotide sequence ID" value="NZ_JARRAH010000001.1"/>
</dbReference>
<accession>A0ABD5UHP8</accession>
<organism evidence="2 3">
    <name type="scientific">Halomarina ordinaria</name>
    <dbReference type="NCBI Taxonomy" id="3033939"/>
    <lineage>
        <taxon>Archaea</taxon>
        <taxon>Methanobacteriati</taxon>
        <taxon>Methanobacteriota</taxon>
        <taxon>Stenosarchaea group</taxon>
        <taxon>Halobacteria</taxon>
        <taxon>Halobacteriales</taxon>
        <taxon>Natronomonadaceae</taxon>
        <taxon>Halomarina</taxon>
    </lineage>
</organism>
<proteinExistence type="predicted"/>
<protein>
    <recommendedName>
        <fullName evidence="4">ABC transporter permease</fullName>
    </recommendedName>
</protein>
<evidence type="ECO:0000256" key="1">
    <source>
        <dbReference type="SAM" id="Phobius"/>
    </source>
</evidence>
<sequence length="64" mass="6705">MDLTLLGFALVALVVGAYRIRRPEASLLFGDASRTSRRARLASQTLGGLLVAAGALLLLLALNP</sequence>
<dbReference type="AlphaFoldDB" id="A0ABD5UHP8"/>
<evidence type="ECO:0008006" key="4">
    <source>
        <dbReference type="Google" id="ProtNLM"/>
    </source>
</evidence>
<keyword evidence="1" id="KW-1133">Transmembrane helix</keyword>
<name>A0ABD5UHP8_9EURY</name>
<evidence type="ECO:0000313" key="3">
    <source>
        <dbReference type="Proteomes" id="UP001596406"/>
    </source>
</evidence>
<feature type="transmembrane region" description="Helical" evidence="1">
    <location>
        <begin position="41"/>
        <end position="62"/>
    </location>
</feature>
<reference evidence="2 3" key="1">
    <citation type="journal article" date="2019" name="Int. J. Syst. Evol. Microbiol.">
        <title>The Global Catalogue of Microorganisms (GCM) 10K type strain sequencing project: providing services to taxonomists for standard genome sequencing and annotation.</title>
        <authorList>
            <consortium name="The Broad Institute Genomics Platform"/>
            <consortium name="The Broad Institute Genome Sequencing Center for Infectious Disease"/>
            <person name="Wu L."/>
            <person name="Ma J."/>
        </authorList>
    </citation>
    <scope>NUCLEOTIDE SEQUENCE [LARGE SCALE GENOMIC DNA]</scope>
    <source>
        <strain evidence="2 3">PSRA2</strain>
    </source>
</reference>